<feature type="compositionally biased region" description="Basic residues" evidence="1">
    <location>
        <begin position="92"/>
        <end position="102"/>
    </location>
</feature>
<feature type="region of interest" description="Disordered" evidence="1">
    <location>
        <begin position="88"/>
        <end position="128"/>
    </location>
</feature>
<evidence type="ECO:0000256" key="1">
    <source>
        <dbReference type="SAM" id="MobiDB-lite"/>
    </source>
</evidence>
<name>A0A930VZX7_9ACTN</name>
<gene>
    <name evidence="2" type="ORF">HXK26_00960</name>
</gene>
<protein>
    <submittedName>
        <fullName evidence="2">Uncharacterized protein</fullName>
    </submittedName>
</protein>
<comment type="caution">
    <text evidence="2">The sequence shown here is derived from an EMBL/GenBank/DDBJ whole genome shotgun (WGS) entry which is preliminary data.</text>
</comment>
<dbReference type="EMBL" id="JABZGW010000017">
    <property type="protein sequence ID" value="MBF4807253.1"/>
    <property type="molecule type" value="Genomic_DNA"/>
</dbReference>
<dbReference type="Proteomes" id="UP000698335">
    <property type="component" value="Unassembled WGS sequence"/>
</dbReference>
<sequence>MVVEHTEALEYDLMTTTSFTLDDLGERLSFRALSSFVKRLPKTSETWQELNPKYAEFATWESSAIIPQLLATISDQMNWLMWLYSSTNSTKKQPKPKPLKRPGVKETTKRYGKDPIPISEFNDWWDNN</sequence>
<evidence type="ECO:0000313" key="2">
    <source>
        <dbReference type="EMBL" id="MBF4807253.1"/>
    </source>
</evidence>
<accession>A0A930VZX7</accession>
<feature type="compositionally biased region" description="Basic and acidic residues" evidence="1">
    <location>
        <begin position="103"/>
        <end position="113"/>
    </location>
</feature>
<reference evidence="2" key="1">
    <citation type="submission" date="2020-04" db="EMBL/GenBank/DDBJ databases">
        <title>Deep metagenomics examines the oral microbiome during advanced dental caries in children, revealing novel taxa and co-occurrences with host molecules.</title>
        <authorList>
            <person name="Baker J.L."/>
            <person name="Morton J.T."/>
            <person name="Dinis M."/>
            <person name="Alvarez R."/>
            <person name="Tran N.C."/>
            <person name="Knight R."/>
            <person name="Edlund A."/>
        </authorList>
    </citation>
    <scope>NUCLEOTIDE SEQUENCE</scope>
    <source>
        <strain evidence="2">JCVI_38_bin.5</strain>
    </source>
</reference>
<proteinExistence type="predicted"/>
<evidence type="ECO:0000313" key="3">
    <source>
        <dbReference type="Proteomes" id="UP000698335"/>
    </source>
</evidence>
<dbReference type="AlphaFoldDB" id="A0A930VZX7"/>
<organism evidence="2 3">
    <name type="scientific">Lancefieldella rimae</name>
    <dbReference type="NCBI Taxonomy" id="1383"/>
    <lineage>
        <taxon>Bacteria</taxon>
        <taxon>Bacillati</taxon>
        <taxon>Actinomycetota</taxon>
        <taxon>Coriobacteriia</taxon>
        <taxon>Coriobacteriales</taxon>
        <taxon>Atopobiaceae</taxon>
        <taxon>Lancefieldella</taxon>
    </lineage>
</organism>